<feature type="compositionally biased region" description="Low complexity" evidence="5">
    <location>
        <begin position="729"/>
        <end position="746"/>
    </location>
</feature>
<dbReference type="Pfam" id="PF11816">
    <property type="entry name" value="DUF3337"/>
    <property type="match status" value="1"/>
</dbReference>
<gene>
    <name evidence="6" type="ORF">DOTSEDRAFT_74204</name>
</gene>
<feature type="repeat" description="WD" evidence="4">
    <location>
        <begin position="178"/>
        <end position="217"/>
    </location>
</feature>
<dbReference type="GO" id="GO:0000724">
    <property type="term" value="P:double-strand break repair via homologous recombination"/>
    <property type="evidence" value="ECO:0007669"/>
    <property type="project" value="TreeGrafter"/>
</dbReference>
<dbReference type="GO" id="GO:0043130">
    <property type="term" value="F:ubiquitin binding"/>
    <property type="evidence" value="ECO:0007669"/>
    <property type="project" value="TreeGrafter"/>
</dbReference>
<sequence>MARKARQRISYVLPLANSAGGHRLGVNGLAVDAASSLLYSGGRDGVICAWDLNLDLQDTTALDYDAKITPSQPTTFRNQVQAHTHWINDIALAHSNEALVSASSDVTVKVWRPAATDGMPPQTIGLHSDYVKTLAVPYSTCDWVASGGLDRKISLWDLNGAGQKLGIDVAADEAASMLSKEKGSVYALAATNSLLASGGPESTVRVWDCRTGKRVTKLVGHTDNIRDILVSQDGSTILTASSDRTVKVWSTIAGRCMFTLTMHDASIWSLFSSHPDLSIFYSSDKNGLIAKTDTRNTIELDEGLSVAVGQEHEGVHKVVTAGDCIWTATSRPSINRWRDVNTDNAEIEVPENYNTHRLSSATARSRYASPPTKDTFSPTTRAPNGKRQIPLKYALRLSNTAYFPTPLIEAETNGINGGRRSTLESLHRNTVLTQPVRAQPEFSVEGQNGLIKHVMLNDRKRVLTLDTAGEVIMWDLLKCVPIKSFGKRHLEDVKEEVTTTATVANWCTVDTRTGSVAVVLEENTCFDAELYADELELDEDLEFREDQRINLGKWVLRNLFNILISEEIKRDEVFRKQLLSTNDSRLLRDNAPSSIQLPQMPLNGWQPDAMHSVTTPKANGHGAKALQTPGLNIGLATPGAQNSPVLVKTNTTNLPVVTDDNNPLERLSSQTQRRSAERGMDYFSTSRVPNTELTTPGATSQPGSTPLDTQDPPTPTTEGPPKDGETPKKGMFGKKFSMGMSFSGMKKLGKTTTNTEKPAPIEADKTEAESDSHSSKTSNSRQVDDNLLGTIQKIRFAYEDSMQQQMQSQQAAENGLPVTAQDIELPSAIAPSLPNETPVLKPPLNTIILIQEDRPEAGGVADLFEGTVGQLGEMADLVEKAAPMWLGEVLLRNQISAKDIVKISFILEPWQNSLPSIAADGNNRLNANRMLRARKIMSYVADRIEPASAREEDTDEARLRPEEYLELWCQNQLVPSTMTLMTIRSHLWRGGGDVVLYYKGNGKKTIRHVPQVRTSSGYPPTNTAGSERASSDAGAGTSTVPVNAGAMRVKS</sequence>
<feature type="compositionally biased region" description="Low complexity" evidence="5">
    <location>
        <begin position="705"/>
        <end position="719"/>
    </location>
</feature>
<dbReference type="InterPro" id="IPR020472">
    <property type="entry name" value="WD40_PAC1"/>
</dbReference>
<dbReference type="InterPro" id="IPR019775">
    <property type="entry name" value="WD40_repeat_CS"/>
</dbReference>
<dbReference type="InterPro" id="IPR015943">
    <property type="entry name" value="WD40/YVTN_repeat-like_dom_sf"/>
</dbReference>
<dbReference type="OMA" id="PMWLGDV"/>
<evidence type="ECO:0000256" key="2">
    <source>
        <dbReference type="ARBA" id="ARBA00022574"/>
    </source>
</evidence>
<feature type="compositionally biased region" description="Polar residues" evidence="5">
    <location>
        <begin position="653"/>
        <end position="673"/>
    </location>
</feature>
<dbReference type="PANTHER" id="PTHR19862:SF14">
    <property type="entry name" value="WD REPEAT-CONTAINING PROTEIN 48"/>
    <property type="match status" value="1"/>
</dbReference>
<dbReference type="Gene3D" id="2.130.10.10">
    <property type="entry name" value="YVTN repeat-like/Quinoprotein amine dehydrogenase"/>
    <property type="match status" value="2"/>
</dbReference>
<feature type="repeat" description="WD" evidence="4">
    <location>
        <begin position="19"/>
        <end position="53"/>
    </location>
</feature>
<keyword evidence="7" id="KW-1185">Reference proteome</keyword>
<dbReference type="EMBL" id="KB446543">
    <property type="protein sequence ID" value="EME40574.1"/>
    <property type="molecule type" value="Genomic_DNA"/>
</dbReference>
<dbReference type="InterPro" id="IPR021772">
    <property type="entry name" value="WDR48/Bun107"/>
</dbReference>
<evidence type="ECO:0000256" key="3">
    <source>
        <dbReference type="ARBA" id="ARBA00022737"/>
    </source>
</evidence>
<organism evidence="6 7">
    <name type="scientific">Dothistroma septosporum (strain NZE10 / CBS 128990)</name>
    <name type="common">Red band needle blight fungus</name>
    <name type="synonym">Mycosphaerella pini</name>
    <dbReference type="NCBI Taxonomy" id="675120"/>
    <lineage>
        <taxon>Eukaryota</taxon>
        <taxon>Fungi</taxon>
        <taxon>Dikarya</taxon>
        <taxon>Ascomycota</taxon>
        <taxon>Pezizomycotina</taxon>
        <taxon>Dothideomycetes</taxon>
        <taxon>Dothideomycetidae</taxon>
        <taxon>Mycosphaerellales</taxon>
        <taxon>Mycosphaerellaceae</taxon>
        <taxon>Dothistroma</taxon>
    </lineage>
</organism>
<reference evidence="6 7" key="2">
    <citation type="journal article" date="2012" name="PLoS Pathog.">
        <title>Diverse lifestyles and strategies of plant pathogenesis encoded in the genomes of eighteen Dothideomycetes fungi.</title>
        <authorList>
            <person name="Ohm R.A."/>
            <person name="Feau N."/>
            <person name="Henrissat B."/>
            <person name="Schoch C.L."/>
            <person name="Horwitz B.A."/>
            <person name="Barry K.W."/>
            <person name="Condon B.J."/>
            <person name="Copeland A.C."/>
            <person name="Dhillon B."/>
            <person name="Glaser F."/>
            <person name="Hesse C.N."/>
            <person name="Kosti I."/>
            <person name="LaButti K."/>
            <person name="Lindquist E.A."/>
            <person name="Lucas S."/>
            <person name="Salamov A.A."/>
            <person name="Bradshaw R.E."/>
            <person name="Ciuffetti L."/>
            <person name="Hamelin R.C."/>
            <person name="Kema G.H.J."/>
            <person name="Lawrence C."/>
            <person name="Scott J.A."/>
            <person name="Spatafora J.W."/>
            <person name="Turgeon B.G."/>
            <person name="de Wit P.J.G.M."/>
            <person name="Zhong S."/>
            <person name="Goodwin S.B."/>
            <person name="Grigoriev I.V."/>
        </authorList>
    </citation>
    <scope>NUCLEOTIDE SEQUENCE [LARGE SCALE GENOMIC DNA]</scope>
    <source>
        <strain evidence="7">NZE10 / CBS 128990</strain>
    </source>
</reference>
<feature type="compositionally biased region" description="Polar residues" evidence="5">
    <location>
        <begin position="1012"/>
        <end position="1025"/>
    </location>
</feature>
<dbReference type="PROSITE" id="PS50082">
    <property type="entry name" value="WD_REPEATS_2"/>
    <property type="match status" value="4"/>
</dbReference>
<feature type="compositionally biased region" description="Polar residues" evidence="5">
    <location>
        <begin position="683"/>
        <end position="704"/>
    </location>
</feature>
<dbReference type="PROSITE" id="PS50294">
    <property type="entry name" value="WD_REPEATS_REGION"/>
    <property type="match status" value="3"/>
</dbReference>
<proteinExistence type="inferred from homology"/>
<dbReference type="eggNOG" id="KOG0308">
    <property type="taxonomic scope" value="Eukaryota"/>
</dbReference>
<dbReference type="AlphaFoldDB" id="N1PEN6"/>
<dbReference type="Pfam" id="PF00400">
    <property type="entry name" value="WD40"/>
    <property type="match status" value="4"/>
</dbReference>
<feature type="compositionally biased region" description="Basic and acidic residues" evidence="5">
    <location>
        <begin position="762"/>
        <end position="774"/>
    </location>
</feature>
<protein>
    <submittedName>
        <fullName evidence="6">Uncharacterized protein</fullName>
    </submittedName>
</protein>
<feature type="repeat" description="WD" evidence="4">
    <location>
        <begin position="80"/>
        <end position="111"/>
    </location>
</feature>
<dbReference type="InterPro" id="IPR001680">
    <property type="entry name" value="WD40_rpt"/>
</dbReference>
<feature type="region of interest" description="Disordered" evidence="5">
    <location>
        <begin position="360"/>
        <end position="385"/>
    </location>
</feature>
<dbReference type="HOGENOM" id="CLU_002197_0_0_1"/>
<dbReference type="SMART" id="SM00320">
    <property type="entry name" value="WD40"/>
    <property type="match status" value="7"/>
</dbReference>
<dbReference type="InterPro" id="IPR051246">
    <property type="entry name" value="WDR48"/>
</dbReference>
<dbReference type="Proteomes" id="UP000016933">
    <property type="component" value="Unassembled WGS sequence"/>
</dbReference>
<evidence type="ECO:0000313" key="6">
    <source>
        <dbReference type="EMBL" id="EME40574.1"/>
    </source>
</evidence>
<feature type="repeat" description="WD" evidence="4">
    <location>
        <begin position="218"/>
        <end position="259"/>
    </location>
</feature>
<dbReference type="PANTHER" id="PTHR19862">
    <property type="entry name" value="WD REPEAT-CONTAINING PROTEIN 48"/>
    <property type="match status" value="1"/>
</dbReference>
<evidence type="ECO:0000313" key="7">
    <source>
        <dbReference type="Proteomes" id="UP000016933"/>
    </source>
</evidence>
<feature type="region of interest" description="Disordered" evidence="5">
    <location>
        <begin position="653"/>
        <end position="783"/>
    </location>
</feature>
<accession>N1PEN6</accession>
<name>N1PEN6_DOTSN</name>
<evidence type="ECO:0000256" key="1">
    <source>
        <dbReference type="ARBA" id="ARBA00006917"/>
    </source>
</evidence>
<dbReference type="InterPro" id="IPR036322">
    <property type="entry name" value="WD40_repeat_dom_sf"/>
</dbReference>
<keyword evidence="3" id="KW-0677">Repeat</keyword>
<keyword evidence="2 4" id="KW-0853">WD repeat</keyword>
<dbReference type="SUPFAM" id="SSF50978">
    <property type="entry name" value="WD40 repeat-like"/>
    <property type="match status" value="1"/>
</dbReference>
<feature type="compositionally biased region" description="Polar residues" evidence="5">
    <location>
        <begin position="372"/>
        <end position="382"/>
    </location>
</feature>
<evidence type="ECO:0000256" key="4">
    <source>
        <dbReference type="PROSITE-ProRule" id="PRU00221"/>
    </source>
</evidence>
<dbReference type="PRINTS" id="PR00320">
    <property type="entry name" value="GPROTEINBRPT"/>
</dbReference>
<feature type="region of interest" description="Disordered" evidence="5">
    <location>
        <begin position="1011"/>
        <end position="1051"/>
    </location>
</feature>
<dbReference type="STRING" id="675120.N1PEN6"/>
<reference evidence="7" key="1">
    <citation type="journal article" date="2012" name="PLoS Genet.">
        <title>The genomes of the fungal plant pathogens Cladosporium fulvum and Dothistroma septosporum reveal adaptation to different hosts and lifestyles but also signatures of common ancestry.</title>
        <authorList>
            <person name="de Wit P.J.G.M."/>
            <person name="van der Burgt A."/>
            <person name="Oekmen B."/>
            <person name="Stergiopoulos I."/>
            <person name="Abd-Elsalam K.A."/>
            <person name="Aerts A.L."/>
            <person name="Bahkali A.H."/>
            <person name="Beenen H.G."/>
            <person name="Chettri P."/>
            <person name="Cox M.P."/>
            <person name="Datema E."/>
            <person name="de Vries R.P."/>
            <person name="Dhillon B."/>
            <person name="Ganley A.R."/>
            <person name="Griffiths S.A."/>
            <person name="Guo Y."/>
            <person name="Hamelin R.C."/>
            <person name="Henrissat B."/>
            <person name="Kabir M.S."/>
            <person name="Jashni M.K."/>
            <person name="Kema G."/>
            <person name="Klaubauf S."/>
            <person name="Lapidus A."/>
            <person name="Levasseur A."/>
            <person name="Lindquist E."/>
            <person name="Mehrabi R."/>
            <person name="Ohm R.A."/>
            <person name="Owen T.J."/>
            <person name="Salamov A."/>
            <person name="Schwelm A."/>
            <person name="Schijlen E."/>
            <person name="Sun H."/>
            <person name="van den Burg H.A."/>
            <person name="van Ham R.C.H.J."/>
            <person name="Zhang S."/>
            <person name="Goodwin S.B."/>
            <person name="Grigoriev I.V."/>
            <person name="Collemare J."/>
            <person name="Bradshaw R.E."/>
        </authorList>
    </citation>
    <scope>NUCLEOTIDE SEQUENCE [LARGE SCALE GENOMIC DNA]</scope>
    <source>
        <strain evidence="7">NZE10 / CBS 128990</strain>
    </source>
</reference>
<dbReference type="OrthoDB" id="2421129at2759"/>
<evidence type="ECO:0000256" key="5">
    <source>
        <dbReference type="SAM" id="MobiDB-lite"/>
    </source>
</evidence>
<dbReference type="PROSITE" id="PS00678">
    <property type="entry name" value="WD_REPEATS_1"/>
    <property type="match status" value="2"/>
</dbReference>
<comment type="similarity">
    <text evidence="1">Belongs to the WD repeat WDR48 family.</text>
</comment>
<dbReference type="CDD" id="cd00200">
    <property type="entry name" value="WD40"/>
    <property type="match status" value="1"/>
</dbReference>
<dbReference type="FunFam" id="2.130.10.10:FF:001614">
    <property type="entry name" value="WD repeat protein"/>
    <property type="match status" value="1"/>
</dbReference>
<dbReference type="CDD" id="cd17041">
    <property type="entry name" value="Ubl_WDR48"/>
    <property type="match status" value="1"/>
</dbReference>